<keyword evidence="3" id="KW-1185">Reference proteome</keyword>
<evidence type="ECO:0000313" key="2">
    <source>
        <dbReference type="EMBL" id="KAJ7769508.1"/>
    </source>
</evidence>
<feature type="chain" id="PRO_5042181254" evidence="1">
    <location>
        <begin position="18"/>
        <end position="208"/>
    </location>
</feature>
<reference evidence="2" key="1">
    <citation type="submission" date="2023-03" db="EMBL/GenBank/DDBJ databases">
        <title>Massive genome expansion in bonnet fungi (Mycena s.s.) driven by repeated elements and novel gene families across ecological guilds.</title>
        <authorList>
            <consortium name="Lawrence Berkeley National Laboratory"/>
            <person name="Harder C.B."/>
            <person name="Miyauchi S."/>
            <person name="Viragh M."/>
            <person name="Kuo A."/>
            <person name="Thoen E."/>
            <person name="Andreopoulos B."/>
            <person name="Lu D."/>
            <person name="Skrede I."/>
            <person name="Drula E."/>
            <person name="Henrissat B."/>
            <person name="Morin E."/>
            <person name="Kohler A."/>
            <person name="Barry K."/>
            <person name="LaButti K."/>
            <person name="Morin E."/>
            <person name="Salamov A."/>
            <person name="Lipzen A."/>
            <person name="Mereny Z."/>
            <person name="Hegedus B."/>
            <person name="Baldrian P."/>
            <person name="Stursova M."/>
            <person name="Weitz H."/>
            <person name="Taylor A."/>
            <person name="Grigoriev I.V."/>
            <person name="Nagy L.G."/>
            <person name="Martin F."/>
            <person name="Kauserud H."/>
        </authorList>
    </citation>
    <scope>NUCLEOTIDE SEQUENCE</scope>
    <source>
        <strain evidence="2">CBHHK182m</strain>
    </source>
</reference>
<dbReference type="AlphaFoldDB" id="A0AAD7NPH7"/>
<dbReference type="Proteomes" id="UP001215598">
    <property type="component" value="Unassembled WGS sequence"/>
</dbReference>
<name>A0AAD7NPH7_9AGAR</name>
<sequence length="208" mass="21923">MRLTLLLATLLLTFAHAASSTGTALVPGGYHINPNSYGIPADGSLARVGGEIHIFAPNGTVVHKATAGKALPPSRVKRAVTPLPTGNDAWDVYAWGLNSECQPVGSVTSTWEVPSVPARDDGQTLFLFLGMEPTDGADEILEAVLQYGPSEAGGGAFRSLASWLQRPPFGLQRAVHKRPGHFVEHQRHYTSHLVGTGGAGVVQHAAYA</sequence>
<evidence type="ECO:0000256" key="1">
    <source>
        <dbReference type="SAM" id="SignalP"/>
    </source>
</evidence>
<protein>
    <submittedName>
        <fullName evidence="2">Uncharacterized protein</fullName>
    </submittedName>
</protein>
<keyword evidence="1" id="KW-0732">Signal</keyword>
<dbReference type="EMBL" id="JARKIB010000018">
    <property type="protein sequence ID" value="KAJ7769508.1"/>
    <property type="molecule type" value="Genomic_DNA"/>
</dbReference>
<proteinExistence type="predicted"/>
<accession>A0AAD7NPH7</accession>
<gene>
    <name evidence="2" type="ORF">B0H16DRAFT_1452689</name>
</gene>
<feature type="signal peptide" evidence="1">
    <location>
        <begin position="1"/>
        <end position="17"/>
    </location>
</feature>
<evidence type="ECO:0000313" key="3">
    <source>
        <dbReference type="Proteomes" id="UP001215598"/>
    </source>
</evidence>
<comment type="caution">
    <text evidence="2">The sequence shown here is derived from an EMBL/GenBank/DDBJ whole genome shotgun (WGS) entry which is preliminary data.</text>
</comment>
<organism evidence="2 3">
    <name type="scientific">Mycena metata</name>
    <dbReference type="NCBI Taxonomy" id="1033252"/>
    <lineage>
        <taxon>Eukaryota</taxon>
        <taxon>Fungi</taxon>
        <taxon>Dikarya</taxon>
        <taxon>Basidiomycota</taxon>
        <taxon>Agaricomycotina</taxon>
        <taxon>Agaricomycetes</taxon>
        <taxon>Agaricomycetidae</taxon>
        <taxon>Agaricales</taxon>
        <taxon>Marasmiineae</taxon>
        <taxon>Mycenaceae</taxon>
        <taxon>Mycena</taxon>
    </lineage>
</organism>